<keyword evidence="1" id="KW-0805">Transcription regulation</keyword>
<dbReference type="Pfam" id="PF00392">
    <property type="entry name" value="GntR"/>
    <property type="match status" value="1"/>
</dbReference>
<dbReference type="SMART" id="SM00345">
    <property type="entry name" value="HTH_GNTR"/>
    <property type="match status" value="1"/>
</dbReference>
<protein>
    <submittedName>
        <fullName evidence="5">GntR family transcriptional regulator, transcriptional repressor for pyruvate dehydrogenase complex</fullName>
    </submittedName>
</protein>
<dbReference type="Proteomes" id="UP000198855">
    <property type="component" value="Unassembled WGS sequence"/>
</dbReference>
<keyword evidence="6" id="KW-1185">Reference proteome</keyword>
<dbReference type="AlphaFoldDB" id="A0A1I2BTD6"/>
<dbReference type="CDD" id="cd07377">
    <property type="entry name" value="WHTH_GntR"/>
    <property type="match status" value="1"/>
</dbReference>
<evidence type="ECO:0000313" key="5">
    <source>
        <dbReference type="EMBL" id="SFE59349.1"/>
    </source>
</evidence>
<organism evidence="5 6">
    <name type="scientific">Paenibacillus catalpae</name>
    <dbReference type="NCBI Taxonomy" id="1045775"/>
    <lineage>
        <taxon>Bacteria</taxon>
        <taxon>Bacillati</taxon>
        <taxon>Bacillota</taxon>
        <taxon>Bacilli</taxon>
        <taxon>Bacillales</taxon>
        <taxon>Paenibacillaceae</taxon>
        <taxon>Paenibacillus</taxon>
    </lineage>
</organism>
<dbReference type="GO" id="GO:0003677">
    <property type="term" value="F:DNA binding"/>
    <property type="evidence" value="ECO:0007669"/>
    <property type="project" value="UniProtKB-KW"/>
</dbReference>
<keyword evidence="5" id="KW-0670">Pyruvate</keyword>
<keyword evidence="3" id="KW-0804">Transcription</keyword>
<dbReference type="SMART" id="SM00895">
    <property type="entry name" value="FCD"/>
    <property type="match status" value="1"/>
</dbReference>
<evidence type="ECO:0000256" key="1">
    <source>
        <dbReference type="ARBA" id="ARBA00023015"/>
    </source>
</evidence>
<dbReference type="STRING" id="1045775.SAMN05216378_3657"/>
<dbReference type="Gene3D" id="1.10.10.10">
    <property type="entry name" value="Winged helix-like DNA-binding domain superfamily/Winged helix DNA-binding domain"/>
    <property type="match status" value="1"/>
</dbReference>
<sequence length="226" mass="26158">MKKIKKVNVHEQVSKEIQNYIQQHNLKEGDKLPSVEELTQMFGVGRSSLRESIIYLEAINVVRVENGKGIFVSEDVDMYRFSGKFKIEKEKRFLLDILDVRRAMEGKAVELAALRITPTQIQLLEECTLEMKTLKENNQDTSSVDFSFHRTIIQSAANPVLESVFDSMVDLNQKFFIDPLGNKQLFDATYPYHFTIFEAIKARDPKKALEEYMKHMDCIEQSIQSV</sequence>
<proteinExistence type="predicted"/>
<name>A0A1I2BTD6_9BACL</name>
<dbReference type="PROSITE" id="PS50949">
    <property type="entry name" value="HTH_GNTR"/>
    <property type="match status" value="1"/>
</dbReference>
<dbReference type="GO" id="GO:0003700">
    <property type="term" value="F:DNA-binding transcription factor activity"/>
    <property type="evidence" value="ECO:0007669"/>
    <property type="project" value="InterPro"/>
</dbReference>
<dbReference type="EMBL" id="FOMT01000003">
    <property type="protein sequence ID" value="SFE59349.1"/>
    <property type="molecule type" value="Genomic_DNA"/>
</dbReference>
<dbReference type="Gene3D" id="1.20.120.530">
    <property type="entry name" value="GntR ligand-binding domain-like"/>
    <property type="match status" value="1"/>
</dbReference>
<dbReference type="SUPFAM" id="SSF46785">
    <property type="entry name" value="Winged helix' DNA-binding domain"/>
    <property type="match status" value="1"/>
</dbReference>
<evidence type="ECO:0000259" key="4">
    <source>
        <dbReference type="PROSITE" id="PS50949"/>
    </source>
</evidence>
<evidence type="ECO:0000256" key="3">
    <source>
        <dbReference type="ARBA" id="ARBA00023163"/>
    </source>
</evidence>
<dbReference type="RefSeq" id="WP_091187626.1">
    <property type="nucleotide sequence ID" value="NZ_FOMT01000003.1"/>
</dbReference>
<dbReference type="InterPro" id="IPR036390">
    <property type="entry name" value="WH_DNA-bd_sf"/>
</dbReference>
<dbReference type="PANTHER" id="PTHR43537">
    <property type="entry name" value="TRANSCRIPTIONAL REGULATOR, GNTR FAMILY"/>
    <property type="match status" value="1"/>
</dbReference>
<feature type="domain" description="HTH gntR-type" evidence="4">
    <location>
        <begin position="7"/>
        <end position="75"/>
    </location>
</feature>
<accession>A0A1I2BTD6</accession>
<evidence type="ECO:0000256" key="2">
    <source>
        <dbReference type="ARBA" id="ARBA00023125"/>
    </source>
</evidence>
<evidence type="ECO:0000313" key="6">
    <source>
        <dbReference type="Proteomes" id="UP000198855"/>
    </source>
</evidence>
<dbReference type="InterPro" id="IPR036388">
    <property type="entry name" value="WH-like_DNA-bd_sf"/>
</dbReference>
<dbReference type="InterPro" id="IPR011711">
    <property type="entry name" value="GntR_C"/>
</dbReference>
<reference evidence="6" key="1">
    <citation type="submission" date="2016-10" db="EMBL/GenBank/DDBJ databases">
        <authorList>
            <person name="Varghese N."/>
            <person name="Submissions S."/>
        </authorList>
    </citation>
    <scope>NUCLEOTIDE SEQUENCE [LARGE SCALE GENOMIC DNA]</scope>
    <source>
        <strain evidence="6">CGMCC 1.10784</strain>
    </source>
</reference>
<dbReference type="OrthoDB" id="214086at2"/>
<dbReference type="Pfam" id="PF07729">
    <property type="entry name" value="FCD"/>
    <property type="match status" value="1"/>
</dbReference>
<gene>
    <name evidence="5" type="ORF">SAMN05216378_3657</name>
</gene>
<dbReference type="InterPro" id="IPR008920">
    <property type="entry name" value="TF_FadR/GntR_C"/>
</dbReference>
<dbReference type="PANTHER" id="PTHR43537:SF5">
    <property type="entry name" value="UXU OPERON TRANSCRIPTIONAL REGULATOR"/>
    <property type="match status" value="1"/>
</dbReference>
<dbReference type="SUPFAM" id="SSF48008">
    <property type="entry name" value="GntR ligand-binding domain-like"/>
    <property type="match status" value="1"/>
</dbReference>
<keyword evidence="2" id="KW-0238">DNA-binding</keyword>
<dbReference type="InterPro" id="IPR000524">
    <property type="entry name" value="Tscrpt_reg_HTH_GntR"/>
</dbReference>